<gene>
    <name evidence="1" type="ORF">ASPVEDRAFT_86368</name>
</gene>
<dbReference type="RefSeq" id="XP_040670766.1">
    <property type="nucleotide sequence ID" value="XM_040817831.1"/>
</dbReference>
<protein>
    <submittedName>
        <fullName evidence="1">Uncharacterized protein</fullName>
    </submittedName>
</protein>
<keyword evidence="2" id="KW-1185">Reference proteome</keyword>
<evidence type="ECO:0000313" key="1">
    <source>
        <dbReference type="EMBL" id="OJJ05004.1"/>
    </source>
</evidence>
<dbReference type="VEuPathDB" id="FungiDB:ASPVEDRAFT_86368"/>
<dbReference type="EMBL" id="KV878132">
    <property type="protein sequence ID" value="OJJ05004.1"/>
    <property type="molecule type" value="Genomic_DNA"/>
</dbReference>
<organism evidence="1 2">
    <name type="scientific">Aspergillus versicolor CBS 583.65</name>
    <dbReference type="NCBI Taxonomy" id="1036611"/>
    <lineage>
        <taxon>Eukaryota</taxon>
        <taxon>Fungi</taxon>
        <taxon>Dikarya</taxon>
        <taxon>Ascomycota</taxon>
        <taxon>Pezizomycotina</taxon>
        <taxon>Eurotiomycetes</taxon>
        <taxon>Eurotiomycetidae</taxon>
        <taxon>Eurotiales</taxon>
        <taxon>Aspergillaceae</taxon>
        <taxon>Aspergillus</taxon>
        <taxon>Aspergillus subgen. Nidulantes</taxon>
    </lineage>
</organism>
<dbReference type="Proteomes" id="UP000184073">
    <property type="component" value="Unassembled WGS sequence"/>
</dbReference>
<sequence>MDILRPSDIVCLSLCSHYLFNSIDTHWLWGNRALNVDVLSQIANQDQYCCHYCIGLHSTRLVFPPGSWVTGGDWCRGSLALGFRENTFEPLGHIFEAHWAPTKYNFRHNHLLIAMKNYYRGINTQITIESLCYTEVLNWKHDRLVTTLLCVDAYPCILDNERRTLVLQIQQWVVYRGGRESIGELGLTEEVGRLAICAHKFLSSHDVRQYMLHALNRRGWRRGHLPSGLRCCPICWVDFTIELREFETNTKAIVITKWVDLGDGLELNDPKWHLITNQRIKATLAGRIMRSPGRARRALEATDPGFAKPPSLMCLTAYNQAFLEGDKYLNYMGWSTNGYYSWSGEFYPRNPQDLILRVIP</sequence>
<reference evidence="2" key="1">
    <citation type="journal article" date="2017" name="Genome Biol.">
        <title>Comparative genomics reveals high biological diversity and specific adaptations in the industrially and medically important fungal genus Aspergillus.</title>
        <authorList>
            <person name="de Vries R.P."/>
            <person name="Riley R."/>
            <person name="Wiebenga A."/>
            <person name="Aguilar-Osorio G."/>
            <person name="Amillis S."/>
            <person name="Uchima C.A."/>
            <person name="Anderluh G."/>
            <person name="Asadollahi M."/>
            <person name="Askin M."/>
            <person name="Barry K."/>
            <person name="Battaglia E."/>
            <person name="Bayram O."/>
            <person name="Benocci T."/>
            <person name="Braus-Stromeyer S.A."/>
            <person name="Caldana C."/>
            <person name="Canovas D."/>
            <person name="Cerqueira G.C."/>
            <person name="Chen F."/>
            <person name="Chen W."/>
            <person name="Choi C."/>
            <person name="Clum A."/>
            <person name="Dos Santos R.A."/>
            <person name="Damasio A.R."/>
            <person name="Diallinas G."/>
            <person name="Emri T."/>
            <person name="Fekete E."/>
            <person name="Flipphi M."/>
            <person name="Freyberg S."/>
            <person name="Gallo A."/>
            <person name="Gournas C."/>
            <person name="Habgood R."/>
            <person name="Hainaut M."/>
            <person name="Harispe M.L."/>
            <person name="Henrissat B."/>
            <person name="Hilden K.S."/>
            <person name="Hope R."/>
            <person name="Hossain A."/>
            <person name="Karabika E."/>
            <person name="Karaffa L."/>
            <person name="Karanyi Z."/>
            <person name="Krasevec N."/>
            <person name="Kuo A."/>
            <person name="Kusch H."/>
            <person name="LaButti K."/>
            <person name="Lagendijk E.L."/>
            <person name="Lapidus A."/>
            <person name="Levasseur A."/>
            <person name="Lindquist E."/>
            <person name="Lipzen A."/>
            <person name="Logrieco A.F."/>
            <person name="MacCabe A."/>
            <person name="Maekelae M.R."/>
            <person name="Malavazi I."/>
            <person name="Melin P."/>
            <person name="Meyer V."/>
            <person name="Mielnichuk N."/>
            <person name="Miskei M."/>
            <person name="Molnar A.P."/>
            <person name="Mule G."/>
            <person name="Ngan C.Y."/>
            <person name="Orejas M."/>
            <person name="Orosz E."/>
            <person name="Ouedraogo J.P."/>
            <person name="Overkamp K.M."/>
            <person name="Park H.-S."/>
            <person name="Perrone G."/>
            <person name="Piumi F."/>
            <person name="Punt P.J."/>
            <person name="Ram A.F."/>
            <person name="Ramon A."/>
            <person name="Rauscher S."/>
            <person name="Record E."/>
            <person name="Riano-Pachon D.M."/>
            <person name="Robert V."/>
            <person name="Roehrig J."/>
            <person name="Ruller R."/>
            <person name="Salamov A."/>
            <person name="Salih N.S."/>
            <person name="Samson R.A."/>
            <person name="Sandor E."/>
            <person name="Sanguinetti M."/>
            <person name="Schuetze T."/>
            <person name="Sepcic K."/>
            <person name="Shelest E."/>
            <person name="Sherlock G."/>
            <person name="Sophianopoulou V."/>
            <person name="Squina F.M."/>
            <person name="Sun H."/>
            <person name="Susca A."/>
            <person name="Todd R.B."/>
            <person name="Tsang A."/>
            <person name="Unkles S.E."/>
            <person name="van de Wiele N."/>
            <person name="van Rossen-Uffink D."/>
            <person name="Oliveira J.V."/>
            <person name="Vesth T.C."/>
            <person name="Visser J."/>
            <person name="Yu J.-H."/>
            <person name="Zhou M."/>
            <person name="Andersen M.R."/>
            <person name="Archer D.B."/>
            <person name="Baker S.E."/>
            <person name="Benoit I."/>
            <person name="Brakhage A.A."/>
            <person name="Braus G.H."/>
            <person name="Fischer R."/>
            <person name="Frisvad J.C."/>
            <person name="Goldman G.H."/>
            <person name="Houbraken J."/>
            <person name="Oakley B."/>
            <person name="Pocsi I."/>
            <person name="Scazzocchio C."/>
            <person name="Seiboth B."/>
            <person name="vanKuyk P.A."/>
            <person name="Wortman J."/>
            <person name="Dyer P.S."/>
            <person name="Grigoriev I.V."/>
        </authorList>
    </citation>
    <scope>NUCLEOTIDE SEQUENCE [LARGE SCALE GENOMIC DNA]</scope>
    <source>
        <strain evidence="2">CBS 583.65</strain>
    </source>
</reference>
<name>A0A1L9PTY7_ASPVE</name>
<dbReference type="OrthoDB" id="3766406at2759"/>
<accession>A0A1L9PTY7</accession>
<dbReference type="AlphaFoldDB" id="A0A1L9PTY7"/>
<dbReference type="GeneID" id="63733342"/>
<proteinExistence type="predicted"/>
<evidence type="ECO:0000313" key="2">
    <source>
        <dbReference type="Proteomes" id="UP000184073"/>
    </source>
</evidence>